<evidence type="ECO:0000313" key="1">
    <source>
        <dbReference type="EMBL" id="GME77166.1"/>
    </source>
</evidence>
<protein>
    <submittedName>
        <fullName evidence="1">Unnamed protein product</fullName>
    </submittedName>
</protein>
<name>A0ACB5SYV2_AMBMO</name>
<proteinExistence type="predicted"/>
<reference evidence="1" key="1">
    <citation type="submission" date="2023-04" db="EMBL/GenBank/DDBJ databases">
        <title>Ambrosiozyma monospora NBRC 10751.</title>
        <authorList>
            <person name="Ichikawa N."/>
            <person name="Sato H."/>
            <person name="Tonouchi N."/>
        </authorList>
    </citation>
    <scope>NUCLEOTIDE SEQUENCE</scope>
    <source>
        <strain evidence="1">NBRC 10751</strain>
    </source>
</reference>
<accession>A0ACB5SYV2</accession>
<comment type="caution">
    <text evidence="1">The sequence shown here is derived from an EMBL/GenBank/DDBJ whole genome shotgun (WGS) entry which is preliminary data.</text>
</comment>
<dbReference type="EMBL" id="BSXS01001762">
    <property type="protein sequence ID" value="GME77166.1"/>
    <property type="molecule type" value="Genomic_DNA"/>
</dbReference>
<sequence length="490" mass="55403">MVFYAVTRGRTIGLFQDWESCYESTNNYPGGFFKEFELKQDAEVYLGENGVDVEQTEFPSVEDVVVHTFNHDQDQQQVQPVNGMLYDTTSTYTYTNSAQNQNTSHVNISQRNQLKLIHTTLTAILHTLNTSKQMPRIKYNIATDSKFAIRCITQWSIKWIQHNWINSRGYEVDNKDVLIGILDVLDEINDLYFKLMWGKLEFRLIERLKQSGNGDGSGCGYGGVGVRRKSVRLKRLSRDKRRDSRRDSLVSGDVDVDGGRDGESGIGSEAVKMRDSGSTGIDPLDAEQFREGSSSMVQQGQTESCGDTDVPVYQNELDYHELTKEIPGKFCNEETTIVPIRDIPSTKNEELDTNISETETLTDPLLTTLTPHESNKSSISFPPIIEKEAVHELSEVEPHSSTPIFNQQNEHGQEQEETVVISRLTSRQVIIQPPPPYQFPLPVPNINGGLKEFMVSIAWFVIMSIFSYFVAIIAIHVIVQLCVEFGIIEL</sequence>
<keyword evidence="2" id="KW-1185">Reference proteome</keyword>
<organism evidence="1 2">
    <name type="scientific">Ambrosiozyma monospora</name>
    <name type="common">Yeast</name>
    <name type="synonym">Endomycopsis monosporus</name>
    <dbReference type="NCBI Taxonomy" id="43982"/>
    <lineage>
        <taxon>Eukaryota</taxon>
        <taxon>Fungi</taxon>
        <taxon>Dikarya</taxon>
        <taxon>Ascomycota</taxon>
        <taxon>Saccharomycotina</taxon>
        <taxon>Pichiomycetes</taxon>
        <taxon>Pichiales</taxon>
        <taxon>Pichiaceae</taxon>
        <taxon>Ambrosiozyma</taxon>
    </lineage>
</organism>
<dbReference type="Proteomes" id="UP001165064">
    <property type="component" value="Unassembled WGS sequence"/>
</dbReference>
<gene>
    <name evidence="1" type="ORF">Amon02_000291300</name>
</gene>
<evidence type="ECO:0000313" key="2">
    <source>
        <dbReference type="Proteomes" id="UP001165064"/>
    </source>
</evidence>